<keyword evidence="3" id="KW-1185">Reference proteome</keyword>
<organism evidence="2 3">
    <name type="scientific">Caballeronia udeis</name>
    <dbReference type="NCBI Taxonomy" id="1232866"/>
    <lineage>
        <taxon>Bacteria</taxon>
        <taxon>Pseudomonadati</taxon>
        <taxon>Pseudomonadota</taxon>
        <taxon>Betaproteobacteria</taxon>
        <taxon>Burkholderiales</taxon>
        <taxon>Burkholderiaceae</taxon>
        <taxon>Caballeronia</taxon>
    </lineage>
</organism>
<evidence type="ECO:0000313" key="3">
    <source>
        <dbReference type="Proteomes" id="UP001620514"/>
    </source>
</evidence>
<proteinExistence type="predicted"/>
<protein>
    <recommendedName>
        <fullName evidence="4">Lipoprotein</fullName>
    </recommendedName>
</protein>
<dbReference type="PROSITE" id="PS51257">
    <property type="entry name" value="PROKAR_LIPOPROTEIN"/>
    <property type="match status" value="1"/>
</dbReference>
<comment type="caution">
    <text evidence="2">The sequence shown here is derived from an EMBL/GenBank/DDBJ whole genome shotgun (WGS) entry which is preliminary data.</text>
</comment>
<evidence type="ECO:0008006" key="4">
    <source>
        <dbReference type="Google" id="ProtNLM"/>
    </source>
</evidence>
<reference evidence="2 3" key="2">
    <citation type="submission" date="2024-11" db="EMBL/GenBank/DDBJ databases">
        <title>Using genomics to understand microbial adaptation to soil warming.</title>
        <authorList>
            <person name="Deangelis K.M. PhD."/>
        </authorList>
    </citation>
    <scope>NUCLEOTIDE SEQUENCE [LARGE SCALE GENOMIC DNA]</scope>
    <source>
        <strain evidence="2 3">GAS97</strain>
    </source>
</reference>
<evidence type="ECO:0000256" key="1">
    <source>
        <dbReference type="SAM" id="SignalP"/>
    </source>
</evidence>
<reference evidence="2 3" key="1">
    <citation type="submission" date="2024-10" db="EMBL/GenBank/DDBJ databases">
        <authorList>
            <person name="Deangelis K."/>
            <person name="Huntemann M."/>
            <person name="Clum A."/>
            <person name="Wang J."/>
            <person name="Palaniappan K."/>
            <person name="Ritter S."/>
            <person name="Chen I.-M."/>
            <person name="Stamatis D."/>
            <person name="Reddy T."/>
            <person name="O'Malley R."/>
            <person name="Daum C."/>
            <person name="Ng V."/>
            <person name="Ivanova N."/>
            <person name="Kyrpides N."/>
            <person name="Woyke T."/>
        </authorList>
    </citation>
    <scope>NUCLEOTIDE SEQUENCE [LARGE SCALE GENOMIC DNA]</scope>
    <source>
        <strain evidence="2 3">GAS97</strain>
    </source>
</reference>
<feature type="chain" id="PRO_5047267770" description="Lipoprotein" evidence="1">
    <location>
        <begin position="25"/>
        <end position="96"/>
    </location>
</feature>
<dbReference type="Proteomes" id="UP001620514">
    <property type="component" value="Unassembled WGS sequence"/>
</dbReference>
<name>A0ABW8MLX0_9BURK</name>
<accession>A0ABW8MLX0</accession>
<keyword evidence="1" id="KW-0732">Signal</keyword>
<gene>
    <name evidence="2" type="ORF">ABH943_004687</name>
</gene>
<sequence>MKTMIALGACALLSACASSSTTYGADGKPAYSLNCSGLARSWGTCLEKAGDLCGTRGYNILQSSAESAAVFGGGSSGFAGGTTLGRSMVVECKQPS</sequence>
<evidence type="ECO:0000313" key="2">
    <source>
        <dbReference type="EMBL" id="MFK4444665.1"/>
    </source>
</evidence>
<feature type="signal peptide" evidence="1">
    <location>
        <begin position="1"/>
        <end position="24"/>
    </location>
</feature>
<dbReference type="EMBL" id="JBIYDN010000015">
    <property type="protein sequence ID" value="MFK4444665.1"/>
    <property type="molecule type" value="Genomic_DNA"/>
</dbReference>